<proteinExistence type="predicted"/>
<dbReference type="RefSeq" id="WP_307282113.1">
    <property type="nucleotide sequence ID" value="NZ_JAUSZT010000003.1"/>
</dbReference>
<evidence type="ECO:0000313" key="2">
    <source>
        <dbReference type="Proteomes" id="UP001237780"/>
    </source>
</evidence>
<gene>
    <name evidence="1" type="ORF">QFZ34_002945</name>
</gene>
<organism evidence="1 2">
    <name type="scientific">Phyllobacterium ifriqiyense</name>
    <dbReference type="NCBI Taxonomy" id="314238"/>
    <lineage>
        <taxon>Bacteria</taxon>
        <taxon>Pseudomonadati</taxon>
        <taxon>Pseudomonadota</taxon>
        <taxon>Alphaproteobacteria</taxon>
        <taxon>Hyphomicrobiales</taxon>
        <taxon>Phyllobacteriaceae</taxon>
        <taxon>Phyllobacterium</taxon>
    </lineage>
</organism>
<dbReference type="Proteomes" id="UP001237780">
    <property type="component" value="Unassembled WGS sequence"/>
</dbReference>
<protein>
    <recommendedName>
        <fullName evidence="3">DUF1579 domain-containing protein</fullName>
    </recommendedName>
</protein>
<dbReference type="EMBL" id="JAUSZT010000003">
    <property type="protein sequence ID" value="MDQ0997763.1"/>
    <property type="molecule type" value="Genomic_DNA"/>
</dbReference>
<evidence type="ECO:0008006" key="3">
    <source>
        <dbReference type="Google" id="ProtNLM"/>
    </source>
</evidence>
<reference evidence="1 2" key="1">
    <citation type="submission" date="2023-07" db="EMBL/GenBank/DDBJ databases">
        <title>Comparative genomics of wheat-associated soil bacteria to identify genetic determinants of phenazine resistance.</title>
        <authorList>
            <person name="Mouncey N."/>
        </authorList>
    </citation>
    <scope>NUCLEOTIDE SEQUENCE [LARGE SCALE GENOMIC DNA]</scope>
    <source>
        <strain evidence="1 2">W4I11</strain>
    </source>
</reference>
<keyword evidence="2" id="KW-1185">Reference proteome</keyword>
<evidence type="ECO:0000313" key="1">
    <source>
        <dbReference type="EMBL" id="MDQ0997763.1"/>
    </source>
</evidence>
<sequence length="160" mass="18309">MDGSAHINGSATDFDFLIGNWNIRNLRLKERFAGCHIWDEFHATSTVRKLLNDTANLEEMDMPSQGFSGITLRLFNPRDGSWSLHWADSRSNFLFPPVIGHFDDGKGVFYGNDTDNGTPVRVRFHWTPSPKAPLWEQAFSKDGGETWETNWVMKFTRMPA</sequence>
<comment type="caution">
    <text evidence="1">The sequence shown here is derived from an EMBL/GenBank/DDBJ whole genome shotgun (WGS) entry which is preliminary data.</text>
</comment>
<name>A0ABU0SDF6_9HYPH</name>
<accession>A0ABU0SDF6</accession>